<dbReference type="InterPro" id="IPR016024">
    <property type="entry name" value="ARM-type_fold"/>
</dbReference>
<evidence type="ECO:0000256" key="4">
    <source>
        <dbReference type="ARBA" id="ARBA00023136"/>
    </source>
</evidence>
<proteinExistence type="predicted"/>
<gene>
    <name evidence="6" type="primary">Veph1</name>
</gene>
<dbReference type="InterPro" id="IPR039888">
    <property type="entry name" value="Melted-like"/>
</dbReference>
<dbReference type="RefSeq" id="XP_023555471.1">
    <property type="nucleotide sequence ID" value="XM_023699703.1"/>
</dbReference>
<name>A0A6P6D5X6_OCTDE</name>
<evidence type="ECO:0000313" key="5">
    <source>
        <dbReference type="Proteomes" id="UP000515203"/>
    </source>
</evidence>
<comment type="subcellular location">
    <subcellularLocation>
        <location evidence="2">Cell membrane</location>
    </subcellularLocation>
    <subcellularLocation>
        <location evidence="1">Endomembrane system</location>
        <topology evidence="1">Peripheral membrane protein</topology>
    </subcellularLocation>
</comment>
<evidence type="ECO:0000256" key="3">
    <source>
        <dbReference type="ARBA" id="ARBA00022475"/>
    </source>
</evidence>
<keyword evidence="4" id="KW-0472">Membrane</keyword>
<accession>A0A6P6D5X6</accession>
<dbReference type="GO" id="GO:0012505">
    <property type="term" value="C:endomembrane system"/>
    <property type="evidence" value="ECO:0007669"/>
    <property type="project" value="UniProtKB-SubCell"/>
</dbReference>
<evidence type="ECO:0000256" key="1">
    <source>
        <dbReference type="ARBA" id="ARBA00004184"/>
    </source>
</evidence>
<evidence type="ECO:0000256" key="2">
    <source>
        <dbReference type="ARBA" id="ARBA00004236"/>
    </source>
</evidence>
<dbReference type="GeneID" id="101567930"/>
<sequence length="325" mass="36381">MHQLFRLVLGQKDLSRAGDLFSLDDSEIEDSLTEALEQIKIISSSSDYQTNNNDQAVVEICITRITTAIRETESIEKHAKALVGLWDSCLERNLRPSGKDEDTPHAKIASDIMSCILQNYNRPPVMVLAIPIAVKFLHRGNKELCRNMSNYLSLAAITKADLLADHTEVIVKSILQGNAMLLRVLPSVYEKQPQPINRHLTDLLALMSHLEQPEQYHLLRLLHVAAKKKQLEVGFLGFGFHFLQAFSFDSPESCRATCAQCFSYLHHHHGHPGKIVVVLSVLYTCFAPGASLELEATQIETKGCLEAGSRNGLWRAPTCLRSEDR</sequence>
<organism evidence="5 6">
    <name type="scientific">Octodon degus</name>
    <name type="common">Degu</name>
    <name type="synonym">Sciurus degus</name>
    <dbReference type="NCBI Taxonomy" id="10160"/>
    <lineage>
        <taxon>Eukaryota</taxon>
        <taxon>Metazoa</taxon>
        <taxon>Chordata</taxon>
        <taxon>Craniata</taxon>
        <taxon>Vertebrata</taxon>
        <taxon>Euteleostomi</taxon>
        <taxon>Mammalia</taxon>
        <taxon>Eutheria</taxon>
        <taxon>Euarchontoglires</taxon>
        <taxon>Glires</taxon>
        <taxon>Rodentia</taxon>
        <taxon>Hystricomorpha</taxon>
        <taxon>Octodontidae</taxon>
        <taxon>Octodon</taxon>
    </lineage>
</organism>
<reference evidence="6" key="1">
    <citation type="submission" date="2025-08" db="UniProtKB">
        <authorList>
            <consortium name="RefSeq"/>
        </authorList>
    </citation>
    <scope>IDENTIFICATION</scope>
</reference>
<keyword evidence="5" id="KW-1185">Reference proteome</keyword>
<keyword evidence="3" id="KW-1003">Cell membrane</keyword>
<dbReference type="CTD" id="79674"/>
<dbReference type="AlphaFoldDB" id="A0A6P6D5X6"/>
<dbReference type="OrthoDB" id="5869902at2759"/>
<dbReference type="Proteomes" id="UP000515203">
    <property type="component" value="Unplaced"/>
</dbReference>
<dbReference type="PANTHER" id="PTHR21630">
    <property type="entry name" value="VEPH-A/MELTED"/>
    <property type="match status" value="1"/>
</dbReference>
<protein>
    <submittedName>
        <fullName evidence="6">Ventricular zone-expressed PH domain-containing protein homolog 1 isoform X2</fullName>
    </submittedName>
</protein>
<dbReference type="GO" id="GO:0005886">
    <property type="term" value="C:plasma membrane"/>
    <property type="evidence" value="ECO:0007669"/>
    <property type="project" value="UniProtKB-SubCell"/>
</dbReference>
<dbReference type="GO" id="GO:0010314">
    <property type="term" value="F:phosphatidylinositol-5-phosphate binding"/>
    <property type="evidence" value="ECO:0007669"/>
    <property type="project" value="TreeGrafter"/>
</dbReference>
<dbReference type="PANTHER" id="PTHR21630:SF10">
    <property type="entry name" value="VENTRICULAR ZONE-EXPRESSED PH DOMAIN-CONTAINING PROTEIN HOMOLOG 1"/>
    <property type="match status" value="1"/>
</dbReference>
<dbReference type="SUPFAM" id="SSF48371">
    <property type="entry name" value="ARM repeat"/>
    <property type="match status" value="1"/>
</dbReference>
<evidence type="ECO:0000313" key="6">
    <source>
        <dbReference type="RefSeq" id="XP_023555471.1"/>
    </source>
</evidence>
<dbReference type="GO" id="GO:0009966">
    <property type="term" value="P:regulation of signal transduction"/>
    <property type="evidence" value="ECO:0007669"/>
    <property type="project" value="TreeGrafter"/>
</dbReference>